<evidence type="ECO:0000313" key="4">
    <source>
        <dbReference type="Proteomes" id="UP000236745"/>
    </source>
</evidence>
<feature type="transmembrane region" description="Helical" evidence="1">
    <location>
        <begin position="42"/>
        <end position="64"/>
    </location>
</feature>
<dbReference type="Proteomes" id="UP000236745">
    <property type="component" value="Unassembled WGS sequence"/>
</dbReference>
<dbReference type="PANTHER" id="PTHR30336:SF4">
    <property type="entry name" value="ENVELOPE BIOGENESIS FACTOR ELYC"/>
    <property type="match status" value="1"/>
</dbReference>
<dbReference type="GO" id="GO:0005886">
    <property type="term" value="C:plasma membrane"/>
    <property type="evidence" value="ECO:0007669"/>
    <property type="project" value="TreeGrafter"/>
</dbReference>
<keyword evidence="4" id="KW-1185">Reference proteome</keyword>
<feature type="domain" description="DUF218" evidence="2">
    <location>
        <begin position="82"/>
        <end position="246"/>
    </location>
</feature>
<accession>A0A1H6D5Y0</accession>
<keyword evidence="1" id="KW-0472">Membrane</keyword>
<dbReference type="GO" id="GO:0043164">
    <property type="term" value="P:Gram-negative-bacterium-type cell wall biogenesis"/>
    <property type="evidence" value="ECO:0007669"/>
    <property type="project" value="TreeGrafter"/>
</dbReference>
<dbReference type="InterPro" id="IPR003848">
    <property type="entry name" value="DUF218"/>
</dbReference>
<sequence>MDSFFTVSKLFWFFARPDHLLVWMLLLGLFSLWVGWKRFGGVLLGCNLILFLLFMLMPLGDALLMPLEKRFPQPQQLTNVQGIVVLGGGELAEESEFWGQPQVNQAGERLMMIPMLARQFPNAKIVFTGGSGSALRPEFRGGDVAAGYLQSLGLSDRVMIERNSRNTYENAVYTLDELGGVPEGNWLLVTSAFHMPRSIGVFRRQGWGITAYPVDYRALSANGARLDPSLWENLRDTETALREWVGLVAYYLSGKTSQLFPAPLPSESAATVTP</sequence>
<reference evidence="3 4" key="1">
    <citation type="submission" date="2016-10" db="EMBL/GenBank/DDBJ databases">
        <authorList>
            <person name="de Groot N.N."/>
        </authorList>
    </citation>
    <scope>NUCLEOTIDE SEQUENCE [LARGE SCALE GENOMIC DNA]</scope>
    <source>
        <strain evidence="3 4">DSM 22012</strain>
    </source>
</reference>
<dbReference type="RefSeq" id="WP_104004898.1">
    <property type="nucleotide sequence ID" value="NZ_FNVQ01000005.1"/>
</dbReference>
<dbReference type="InterPro" id="IPR051599">
    <property type="entry name" value="Cell_Envelope_Assoc"/>
</dbReference>
<feature type="transmembrane region" description="Helical" evidence="1">
    <location>
        <begin position="20"/>
        <end position="36"/>
    </location>
</feature>
<dbReference type="Pfam" id="PF02698">
    <property type="entry name" value="DUF218"/>
    <property type="match status" value="1"/>
</dbReference>
<dbReference type="CDD" id="cd06259">
    <property type="entry name" value="YdcF-like"/>
    <property type="match status" value="1"/>
</dbReference>
<dbReference type="InterPro" id="IPR014729">
    <property type="entry name" value="Rossmann-like_a/b/a_fold"/>
</dbReference>
<keyword evidence="1" id="KW-1133">Transmembrane helix</keyword>
<protein>
    <submittedName>
        <fullName evidence="3">Uncharacterized SAM-binding protein YcdF, DUF218 family</fullName>
    </submittedName>
</protein>
<gene>
    <name evidence="3" type="ORF">SAMN05444390_10561</name>
</gene>
<dbReference type="GO" id="GO:0000270">
    <property type="term" value="P:peptidoglycan metabolic process"/>
    <property type="evidence" value="ECO:0007669"/>
    <property type="project" value="TreeGrafter"/>
</dbReference>
<dbReference type="EMBL" id="FNVQ01000005">
    <property type="protein sequence ID" value="SEG80671.1"/>
    <property type="molecule type" value="Genomic_DNA"/>
</dbReference>
<dbReference type="PANTHER" id="PTHR30336">
    <property type="entry name" value="INNER MEMBRANE PROTEIN, PROBABLE PERMEASE"/>
    <property type="match status" value="1"/>
</dbReference>
<dbReference type="Gene3D" id="3.40.50.620">
    <property type="entry name" value="HUPs"/>
    <property type="match status" value="1"/>
</dbReference>
<keyword evidence="1" id="KW-0812">Transmembrane</keyword>
<proteinExistence type="predicted"/>
<evidence type="ECO:0000313" key="3">
    <source>
        <dbReference type="EMBL" id="SEG80671.1"/>
    </source>
</evidence>
<evidence type="ECO:0000256" key="1">
    <source>
        <dbReference type="SAM" id="Phobius"/>
    </source>
</evidence>
<dbReference type="AlphaFoldDB" id="A0A1H6D5Y0"/>
<name>A0A1H6D5Y0_9GAMM</name>
<evidence type="ECO:0000259" key="2">
    <source>
        <dbReference type="Pfam" id="PF02698"/>
    </source>
</evidence>
<organism evidence="3 4">
    <name type="scientific">Marinobacterium lutimaris</name>
    <dbReference type="NCBI Taxonomy" id="568106"/>
    <lineage>
        <taxon>Bacteria</taxon>
        <taxon>Pseudomonadati</taxon>
        <taxon>Pseudomonadota</taxon>
        <taxon>Gammaproteobacteria</taxon>
        <taxon>Oceanospirillales</taxon>
        <taxon>Oceanospirillaceae</taxon>
        <taxon>Marinobacterium</taxon>
    </lineage>
</organism>
<dbReference type="OrthoDB" id="9809813at2"/>